<evidence type="ECO:0000313" key="1">
    <source>
        <dbReference type="EMBL" id="KAJ7531710.1"/>
    </source>
</evidence>
<proteinExistence type="predicted"/>
<dbReference type="Proteomes" id="UP001162992">
    <property type="component" value="Chromosome 14"/>
</dbReference>
<sequence length="273" mass="31304">MSTLLWRNLLYCFFILLSVMSYSQEQMSDGQTEMPYGGEGMPDNQKEIPDSARPQLALLLGTAGEKGWERFYELFGYGNAIALMQESSDFVWLLVYGGRMLSTPWPTVPRIALCVKTIVLKNTPAHTTFPDGEALITLDDKYVSTYPGSDDDVITEIEGVMYHEMTHVWQWFGVKEFRPPGPLIEGIADFSRLKKGFASENWVEPGQGYQWDQKKNGVTVYFLEYCDRQEKPGIVADLNAKLKESWDESLFYELSGKSVGQLWRAYKRFYKEL</sequence>
<dbReference type="EMBL" id="CM055105">
    <property type="protein sequence ID" value="KAJ7531710.1"/>
    <property type="molecule type" value="Genomic_DNA"/>
</dbReference>
<gene>
    <name evidence="1" type="ORF">O6H91_14G055400</name>
</gene>
<organism evidence="1 2">
    <name type="scientific">Diphasiastrum complanatum</name>
    <name type="common">Issler's clubmoss</name>
    <name type="synonym">Lycopodium complanatum</name>
    <dbReference type="NCBI Taxonomy" id="34168"/>
    <lineage>
        <taxon>Eukaryota</taxon>
        <taxon>Viridiplantae</taxon>
        <taxon>Streptophyta</taxon>
        <taxon>Embryophyta</taxon>
        <taxon>Tracheophyta</taxon>
        <taxon>Lycopodiopsida</taxon>
        <taxon>Lycopodiales</taxon>
        <taxon>Lycopodiaceae</taxon>
        <taxon>Lycopodioideae</taxon>
        <taxon>Diphasiastrum</taxon>
    </lineage>
</organism>
<comment type="caution">
    <text evidence="1">The sequence shown here is derived from an EMBL/GenBank/DDBJ whole genome shotgun (WGS) entry which is preliminary data.</text>
</comment>
<protein>
    <submittedName>
        <fullName evidence="1">Uncharacterized protein</fullName>
    </submittedName>
</protein>
<reference evidence="2" key="1">
    <citation type="journal article" date="2024" name="Proc. Natl. Acad. Sci. U.S.A.">
        <title>Extraordinary preservation of gene collinearity over three hundred million years revealed in homosporous lycophytes.</title>
        <authorList>
            <person name="Li C."/>
            <person name="Wickell D."/>
            <person name="Kuo L.Y."/>
            <person name="Chen X."/>
            <person name="Nie B."/>
            <person name="Liao X."/>
            <person name="Peng D."/>
            <person name="Ji J."/>
            <person name="Jenkins J."/>
            <person name="Williams M."/>
            <person name="Shu S."/>
            <person name="Plott C."/>
            <person name="Barry K."/>
            <person name="Rajasekar S."/>
            <person name="Grimwood J."/>
            <person name="Han X."/>
            <person name="Sun S."/>
            <person name="Hou Z."/>
            <person name="He W."/>
            <person name="Dai G."/>
            <person name="Sun C."/>
            <person name="Schmutz J."/>
            <person name="Leebens-Mack J.H."/>
            <person name="Li F.W."/>
            <person name="Wang L."/>
        </authorList>
    </citation>
    <scope>NUCLEOTIDE SEQUENCE [LARGE SCALE GENOMIC DNA]</scope>
    <source>
        <strain evidence="2">cv. PW_Plant_1</strain>
    </source>
</reference>
<accession>A0ACC2BPS4</accession>
<name>A0ACC2BPS4_DIPCM</name>
<keyword evidence="2" id="KW-1185">Reference proteome</keyword>
<evidence type="ECO:0000313" key="2">
    <source>
        <dbReference type="Proteomes" id="UP001162992"/>
    </source>
</evidence>